<dbReference type="InterPro" id="IPR001296">
    <property type="entry name" value="Glyco_trans_1"/>
</dbReference>
<dbReference type="AlphaFoldDB" id="A0A2H0KM05"/>
<name>A0A2H0KM05_9BACT</name>
<evidence type="ECO:0000313" key="4">
    <source>
        <dbReference type="Proteomes" id="UP000229497"/>
    </source>
</evidence>
<dbReference type="EMBL" id="PCVK01000073">
    <property type="protein sequence ID" value="PIQ71593.1"/>
    <property type="molecule type" value="Genomic_DNA"/>
</dbReference>
<feature type="domain" description="Glycosyltransferase subfamily 4-like N-terminal" evidence="2">
    <location>
        <begin position="18"/>
        <end position="170"/>
    </location>
</feature>
<protein>
    <recommendedName>
        <fullName evidence="5">Glycosyl transferase</fullName>
    </recommendedName>
</protein>
<sequence>MKIALIAPVEETVPPRKYGGTEWIVYHIANGMGKKGHQVDLYASGDSDKEPLYNLIPVVPKSIRTLPEIGSDTKIRETTKLLALVDTIQMLKKQQYDVIHNHASWRFLLFSSFLNQKVVTTHHGPLSADYQNIVFKRNKDHYHVSISNNQRKDLPQLNFVNTIYNGIDLALFPFDENKIPDARSGMIFLARLSPEKGAIEAAKVAHMVKRKLLIAAKVDLVDQSYYEKCKPFIDNVYVTFRGEIGHDERSQLLQSARCLFVPIQWEEPFGLMFTEAMASGTPVITFARGSAPELIKDGETGFLVNSSDDMKRGNWIIKKTGIEGLCEAVERIYAMPEDQYRVMRKACRIHVTNNFTVEKMVDEYEKAYYKVLEKK</sequence>
<evidence type="ECO:0000313" key="3">
    <source>
        <dbReference type="EMBL" id="PIQ71593.1"/>
    </source>
</evidence>
<dbReference type="CDD" id="cd03802">
    <property type="entry name" value="GT4_AviGT4-like"/>
    <property type="match status" value="1"/>
</dbReference>
<evidence type="ECO:0000259" key="1">
    <source>
        <dbReference type="Pfam" id="PF00534"/>
    </source>
</evidence>
<dbReference type="PANTHER" id="PTHR12526">
    <property type="entry name" value="GLYCOSYLTRANSFERASE"/>
    <property type="match status" value="1"/>
</dbReference>
<dbReference type="Gene3D" id="3.40.50.2000">
    <property type="entry name" value="Glycogen Phosphorylase B"/>
    <property type="match status" value="2"/>
</dbReference>
<dbReference type="PANTHER" id="PTHR12526:SF595">
    <property type="entry name" value="BLL5217 PROTEIN"/>
    <property type="match status" value="1"/>
</dbReference>
<proteinExistence type="predicted"/>
<organism evidence="3 4">
    <name type="scientific">Candidatus Roizmanbacteria bacterium CG11_big_fil_rev_8_21_14_0_20_37_16</name>
    <dbReference type="NCBI Taxonomy" id="1974857"/>
    <lineage>
        <taxon>Bacteria</taxon>
        <taxon>Candidatus Roizmaniibacteriota</taxon>
    </lineage>
</organism>
<evidence type="ECO:0000259" key="2">
    <source>
        <dbReference type="Pfam" id="PF13439"/>
    </source>
</evidence>
<gene>
    <name evidence="3" type="ORF">COV87_02490</name>
</gene>
<comment type="caution">
    <text evidence="3">The sequence shown here is derived from an EMBL/GenBank/DDBJ whole genome shotgun (WGS) entry which is preliminary data.</text>
</comment>
<dbReference type="SUPFAM" id="SSF53756">
    <property type="entry name" value="UDP-Glycosyltransferase/glycogen phosphorylase"/>
    <property type="match status" value="1"/>
</dbReference>
<reference evidence="3 4" key="1">
    <citation type="submission" date="2017-09" db="EMBL/GenBank/DDBJ databases">
        <title>Depth-based differentiation of microbial function through sediment-hosted aquifers and enrichment of novel symbionts in the deep terrestrial subsurface.</title>
        <authorList>
            <person name="Probst A.J."/>
            <person name="Ladd B."/>
            <person name="Jarett J.K."/>
            <person name="Geller-Mcgrath D.E."/>
            <person name="Sieber C.M."/>
            <person name="Emerson J.B."/>
            <person name="Anantharaman K."/>
            <person name="Thomas B.C."/>
            <person name="Malmstrom R."/>
            <person name="Stieglmeier M."/>
            <person name="Klingl A."/>
            <person name="Woyke T."/>
            <person name="Ryan C.M."/>
            <person name="Banfield J.F."/>
        </authorList>
    </citation>
    <scope>NUCLEOTIDE SEQUENCE [LARGE SCALE GENOMIC DNA]</scope>
    <source>
        <strain evidence="3">CG11_big_fil_rev_8_21_14_0_20_37_16</strain>
    </source>
</reference>
<feature type="domain" description="Glycosyl transferase family 1" evidence="1">
    <location>
        <begin position="176"/>
        <end position="309"/>
    </location>
</feature>
<dbReference type="GO" id="GO:0016757">
    <property type="term" value="F:glycosyltransferase activity"/>
    <property type="evidence" value="ECO:0007669"/>
    <property type="project" value="InterPro"/>
</dbReference>
<dbReference type="Pfam" id="PF00534">
    <property type="entry name" value="Glycos_transf_1"/>
    <property type="match status" value="1"/>
</dbReference>
<dbReference type="Pfam" id="PF13439">
    <property type="entry name" value="Glyco_transf_4"/>
    <property type="match status" value="1"/>
</dbReference>
<accession>A0A2H0KM05</accession>
<dbReference type="InterPro" id="IPR028098">
    <property type="entry name" value="Glyco_trans_4-like_N"/>
</dbReference>
<dbReference type="Proteomes" id="UP000229497">
    <property type="component" value="Unassembled WGS sequence"/>
</dbReference>
<evidence type="ECO:0008006" key="5">
    <source>
        <dbReference type="Google" id="ProtNLM"/>
    </source>
</evidence>